<dbReference type="InterPro" id="IPR036318">
    <property type="entry name" value="FAD-bd_PCMH-like_sf"/>
</dbReference>
<dbReference type="PANTHER" id="PTHR11748:SF118">
    <property type="entry name" value="ALKYLDIHYDROXYACETONEPHOSPHATE SYNTHASE (PRECURSOR)"/>
    <property type="match status" value="1"/>
</dbReference>
<evidence type="ECO:0000256" key="3">
    <source>
        <dbReference type="ARBA" id="ARBA00022827"/>
    </source>
</evidence>
<dbReference type="PROSITE" id="PS51387">
    <property type="entry name" value="FAD_PCMH"/>
    <property type="match status" value="1"/>
</dbReference>
<dbReference type="STRING" id="644282.Deba_1371"/>
<dbReference type="InterPro" id="IPR004113">
    <property type="entry name" value="FAD-bd_oxidored_4_C"/>
</dbReference>
<dbReference type="Pfam" id="PF02913">
    <property type="entry name" value="FAD-oxidase_C"/>
    <property type="match status" value="1"/>
</dbReference>
<dbReference type="HOGENOM" id="CLU_017779_9_1_7"/>
<evidence type="ECO:0000256" key="1">
    <source>
        <dbReference type="ARBA" id="ARBA00001974"/>
    </source>
</evidence>
<dbReference type="Proteomes" id="UP000009047">
    <property type="component" value="Chromosome"/>
</dbReference>
<protein>
    <submittedName>
        <fullName evidence="6">FAD linked oxidase domain protein</fullName>
    </submittedName>
</protein>
<dbReference type="AlphaFoldDB" id="E1QGP6"/>
<dbReference type="OrthoDB" id="9811557at2"/>
<keyword evidence="4" id="KW-0560">Oxidoreductase</keyword>
<sequence length="459" mass="49685">MRQFIEQLKRIVGEAFVSDAAEERFIYSRDQGTMPPSDPDVVAMPADAAQIQAIVRLAGQHKVPVVPMGGGLVLSGLTRPLKGGLVLDLKRMNRVLEVNALCRYAVVEAGCSEGMLQAYLKKHHPDLKHSMPDAPPIATVGGNMLIHGSGHMSAWAGYHTDQLGGLEVVLPDGELARLGTCAVSPEWFGRAPLPDLAGLFLGWAGATGVVTKLAIKLFPRRPFNDVRIFVCEDAELGAQVINKLTGVGVIEDMTAWMTPVPAWANGLINFNAVYSANSKEELTWKRELLSAAVGDLIKQRVGGFMMLPPPMKKNFMEEPASNLAKFADVKKGGGFEYVGAIMPIDRFAQAYRTGLEVAERHDVAYSLGCRVIGQGHAMMFFYAYAFNRADQADIARAQAALEETNLAALDMGGIPWKAEAPAQKQIMARMDPGALALMGRVRAMLDPAGIMNPGNWEAM</sequence>
<dbReference type="PANTHER" id="PTHR11748">
    <property type="entry name" value="D-LACTATE DEHYDROGENASE"/>
    <property type="match status" value="1"/>
</dbReference>
<dbReference type="Gene3D" id="3.30.465.10">
    <property type="match status" value="1"/>
</dbReference>
<evidence type="ECO:0000313" key="7">
    <source>
        <dbReference type="Proteomes" id="UP000009047"/>
    </source>
</evidence>
<dbReference type="InterPro" id="IPR016171">
    <property type="entry name" value="Vanillyl_alc_oxidase_C-sub2"/>
</dbReference>
<keyword evidence="3" id="KW-0274">FAD</keyword>
<dbReference type="KEGG" id="dbr:Deba_1371"/>
<dbReference type="InterPro" id="IPR016166">
    <property type="entry name" value="FAD-bd_PCMH"/>
</dbReference>
<organism evidence="6 7">
    <name type="scientific">Desulfarculus baarsii (strain ATCC 33931 / DSM 2075 / LMG 7858 / VKM B-1802 / 2st14)</name>
    <dbReference type="NCBI Taxonomy" id="644282"/>
    <lineage>
        <taxon>Bacteria</taxon>
        <taxon>Pseudomonadati</taxon>
        <taxon>Thermodesulfobacteriota</taxon>
        <taxon>Desulfarculia</taxon>
        <taxon>Desulfarculales</taxon>
        <taxon>Desulfarculaceae</taxon>
        <taxon>Desulfarculus</taxon>
    </lineage>
</organism>
<evidence type="ECO:0000313" key="6">
    <source>
        <dbReference type="EMBL" id="ADK84739.1"/>
    </source>
</evidence>
<dbReference type="InterPro" id="IPR006094">
    <property type="entry name" value="Oxid_FAD_bind_N"/>
</dbReference>
<keyword evidence="2" id="KW-0285">Flavoprotein</keyword>
<evidence type="ECO:0000256" key="4">
    <source>
        <dbReference type="ARBA" id="ARBA00023002"/>
    </source>
</evidence>
<evidence type="ECO:0000256" key="2">
    <source>
        <dbReference type="ARBA" id="ARBA00022630"/>
    </source>
</evidence>
<dbReference type="Gene3D" id="1.10.45.10">
    <property type="entry name" value="Vanillyl-alcohol Oxidase, Chain A, domain 4"/>
    <property type="match status" value="1"/>
</dbReference>
<keyword evidence="7" id="KW-1185">Reference proteome</keyword>
<evidence type="ECO:0000259" key="5">
    <source>
        <dbReference type="PROSITE" id="PS51387"/>
    </source>
</evidence>
<dbReference type="eggNOG" id="COG0277">
    <property type="taxonomic scope" value="Bacteria"/>
</dbReference>
<dbReference type="InterPro" id="IPR016169">
    <property type="entry name" value="FAD-bd_PCMH_sub2"/>
</dbReference>
<dbReference type="InterPro" id="IPR016164">
    <property type="entry name" value="FAD-linked_Oxase-like_C"/>
</dbReference>
<dbReference type="GO" id="GO:0016491">
    <property type="term" value="F:oxidoreductase activity"/>
    <property type="evidence" value="ECO:0007669"/>
    <property type="project" value="UniProtKB-KW"/>
</dbReference>
<reference evidence="6 7" key="1">
    <citation type="journal article" date="2010" name="Stand. Genomic Sci.">
        <title>Complete genome sequence of Desulfarculus baarsii type strain (2st14).</title>
        <authorList>
            <person name="Sun H."/>
            <person name="Spring S."/>
            <person name="Lapidus A."/>
            <person name="Davenport K."/>
            <person name="Del Rio T.G."/>
            <person name="Tice H."/>
            <person name="Nolan M."/>
            <person name="Copeland A."/>
            <person name="Cheng J.F."/>
            <person name="Lucas S."/>
            <person name="Tapia R."/>
            <person name="Goodwin L."/>
            <person name="Pitluck S."/>
            <person name="Ivanova N."/>
            <person name="Pagani I."/>
            <person name="Mavromatis K."/>
            <person name="Ovchinnikova G."/>
            <person name="Pati A."/>
            <person name="Chen A."/>
            <person name="Palaniappan K."/>
            <person name="Hauser L."/>
            <person name="Chang Y.J."/>
            <person name="Jeffries C.D."/>
            <person name="Detter J.C."/>
            <person name="Han C."/>
            <person name="Rohde M."/>
            <person name="Brambilla E."/>
            <person name="Goker M."/>
            <person name="Woyke T."/>
            <person name="Bristow J."/>
            <person name="Eisen J.A."/>
            <person name="Markowitz V."/>
            <person name="Hugenholtz P."/>
            <person name="Kyrpides N.C."/>
            <person name="Klenk H.P."/>
            <person name="Land M."/>
        </authorList>
    </citation>
    <scope>NUCLEOTIDE SEQUENCE [LARGE SCALE GENOMIC DNA]</scope>
    <source>
        <strain evidence="7">ATCC 33931 / DSM 2075 / LMG 7858 / VKM B-1802 / 2st14</strain>
    </source>
</reference>
<dbReference type="SUPFAM" id="SSF55103">
    <property type="entry name" value="FAD-linked oxidases, C-terminal domain"/>
    <property type="match status" value="1"/>
</dbReference>
<accession>E1QGP6</accession>
<name>E1QGP6_DESB2</name>
<dbReference type="GO" id="GO:0071949">
    <property type="term" value="F:FAD binding"/>
    <property type="evidence" value="ECO:0007669"/>
    <property type="project" value="InterPro"/>
</dbReference>
<comment type="cofactor">
    <cofactor evidence="1">
        <name>FAD</name>
        <dbReference type="ChEBI" id="CHEBI:57692"/>
    </cofactor>
</comment>
<dbReference type="EMBL" id="CP002085">
    <property type="protein sequence ID" value="ADK84739.1"/>
    <property type="molecule type" value="Genomic_DNA"/>
</dbReference>
<proteinExistence type="predicted"/>
<gene>
    <name evidence="6" type="ordered locus">Deba_1371</name>
</gene>
<dbReference type="SUPFAM" id="SSF56176">
    <property type="entry name" value="FAD-binding/transporter-associated domain-like"/>
    <property type="match status" value="1"/>
</dbReference>
<dbReference type="RefSeq" id="WP_013258192.1">
    <property type="nucleotide sequence ID" value="NC_014365.1"/>
</dbReference>
<dbReference type="Pfam" id="PF01565">
    <property type="entry name" value="FAD_binding_4"/>
    <property type="match status" value="1"/>
</dbReference>
<feature type="domain" description="FAD-binding PCMH-type" evidence="5">
    <location>
        <begin position="34"/>
        <end position="220"/>
    </location>
</feature>